<feature type="compositionally biased region" description="Basic and acidic residues" evidence="1">
    <location>
        <begin position="112"/>
        <end position="125"/>
    </location>
</feature>
<accession>M4BCZ7</accession>
<evidence type="ECO:0000313" key="2">
    <source>
        <dbReference type="EnsemblProtists" id="HpaP804163"/>
    </source>
</evidence>
<dbReference type="EMBL" id="JH598146">
    <property type="status" value="NOT_ANNOTATED_CDS"/>
    <property type="molecule type" value="Genomic_DNA"/>
</dbReference>
<reference evidence="3" key="1">
    <citation type="journal article" date="2010" name="Science">
        <title>Signatures of adaptation to obligate biotrophy in the Hyaloperonospora arabidopsidis genome.</title>
        <authorList>
            <person name="Baxter L."/>
            <person name="Tripathy S."/>
            <person name="Ishaque N."/>
            <person name="Boot N."/>
            <person name="Cabral A."/>
            <person name="Kemen E."/>
            <person name="Thines M."/>
            <person name="Ah-Fong A."/>
            <person name="Anderson R."/>
            <person name="Badejoko W."/>
            <person name="Bittner-Eddy P."/>
            <person name="Boore J.L."/>
            <person name="Chibucos M.C."/>
            <person name="Coates M."/>
            <person name="Dehal P."/>
            <person name="Delehaunty K."/>
            <person name="Dong S."/>
            <person name="Downton P."/>
            <person name="Dumas B."/>
            <person name="Fabro G."/>
            <person name="Fronick C."/>
            <person name="Fuerstenberg S.I."/>
            <person name="Fulton L."/>
            <person name="Gaulin E."/>
            <person name="Govers F."/>
            <person name="Hughes L."/>
            <person name="Humphray S."/>
            <person name="Jiang R.H."/>
            <person name="Judelson H."/>
            <person name="Kamoun S."/>
            <person name="Kyung K."/>
            <person name="Meijer H."/>
            <person name="Minx P."/>
            <person name="Morris P."/>
            <person name="Nelson J."/>
            <person name="Phuntumart V."/>
            <person name="Qutob D."/>
            <person name="Rehmany A."/>
            <person name="Rougon-Cardoso A."/>
            <person name="Ryden P."/>
            <person name="Torto-Alalibo T."/>
            <person name="Studholme D."/>
            <person name="Wang Y."/>
            <person name="Win J."/>
            <person name="Wood J."/>
            <person name="Clifton S.W."/>
            <person name="Rogers J."/>
            <person name="Van den Ackerveken G."/>
            <person name="Jones J.D."/>
            <person name="McDowell J.M."/>
            <person name="Beynon J."/>
            <person name="Tyler B.M."/>
        </authorList>
    </citation>
    <scope>NUCLEOTIDE SEQUENCE [LARGE SCALE GENOMIC DNA]</scope>
    <source>
        <strain evidence="3">Emoy2</strain>
    </source>
</reference>
<feature type="compositionally biased region" description="Basic and acidic residues" evidence="1">
    <location>
        <begin position="40"/>
        <end position="55"/>
    </location>
</feature>
<name>M4BCZ7_HYAAE</name>
<feature type="compositionally biased region" description="Basic and acidic residues" evidence="1">
    <location>
        <begin position="63"/>
        <end position="86"/>
    </location>
</feature>
<evidence type="ECO:0000313" key="3">
    <source>
        <dbReference type="Proteomes" id="UP000011713"/>
    </source>
</evidence>
<dbReference type="AlphaFoldDB" id="M4BCZ7"/>
<reference evidence="2" key="2">
    <citation type="submission" date="2015-06" db="UniProtKB">
        <authorList>
            <consortium name="EnsemblProtists"/>
        </authorList>
    </citation>
    <scope>IDENTIFICATION</scope>
    <source>
        <strain evidence="2">Emoy2</strain>
    </source>
</reference>
<dbReference type="VEuPathDB" id="FungiDB:HpaG804163"/>
<protein>
    <submittedName>
        <fullName evidence="2">Uncharacterized protein</fullName>
    </submittedName>
</protein>
<keyword evidence="3" id="KW-1185">Reference proteome</keyword>
<sequence length="136" mass="15220">MNDFGNEADIDEHMSEDYDDVTEDGEDMNRIARPPPVHQEIGRSSRLDNAEETKSESGSATIGEEKSPTRLVRDENTILSDGHDSTTDGSDPVDEKITDTTGLDASLPDYEEVNKENQDLTDKVTTETTSRRRRPY</sequence>
<organism evidence="2 3">
    <name type="scientific">Hyaloperonospora arabidopsidis (strain Emoy2)</name>
    <name type="common">Downy mildew agent</name>
    <name type="synonym">Peronospora arabidopsidis</name>
    <dbReference type="NCBI Taxonomy" id="559515"/>
    <lineage>
        <taxon>Eukaryota</taxon>
        <taxon>Sar</taxon>
        <taxon>Stramenopiles</taxon>
        <taxon>Oomycota</taxon>
        <taxon>Peronosporomycetes</taxon>
        <taxon>Peronosporales</taxon>
        <taxon>Peronosporaceae</taxon>
        <taxon>Hyaloperonospora</taxon>
    </lineage>
</organism>
<evidence type="ECO:0000256" key="1">
    <source>
        <dbReference type="SAM" id="MobiDB-lite"/>
    </source>
</evidence>
<feature type="region of interest" description="Disordered" evidence="1">
    <location>
        <begin position="1"/>
        <end position="136"/>
    </location>
</feature>
<feature type="compositionally biased region" description="Acidic residues" evidence="1">
    <location>
        <begin position="1"/>
        <end position="10"/>
    </location>
</feature>
<proteinExistence type="predicted"/>
<dbReference type="InParanoid" id="M4BCZ7"/>
<dbReference type="EnsemblProtists" id="HpaT804163">
    <property type="protein sequence ID" value="HpaP804163"/>
    <property type="gene ID" value="HpaG804163"/>
</dbReference>
<dbReference type="HOGENOM" id="CLU_1879401_0_0_1"/>
<dbReference type="Proteomes" id="UP000011713">
    <property type="component" value="Unassembled WGS sequence"/>
</dbReference>
<feature type="compositionally biased region" description="Acidic residues" evidence="1">
    <location>
        <begin position="17"/>
        <end position="26"/>
    </location>
</feature>